<evidence type="ECO:0000256" key="2">
    <source>
        <dbReference type="ARBA" id="ARBA00022840"/>
    </source>
</evidence>
<evidence type="ECO:0000313" key="4">
    <source>
        <dbReference type="EMBL" id="WOC33306.1"/>
    </source>
</evidence>
<dbReference type="KEGG" id="carl:PXC00_05410"/>
<organism evidence="4 5">
    <name type="scientific">Caproicibacterium argilliputei</name>
    <dbReference type="NCBI Taxonomy" id="3030016"/>
    <lineage>
        <taxon>Bacteria</taxon>
        <taxon>Bacillati</taxon>
        <taxon>Bacillota</taxon>
        <taxon>Clostridia</taxon>
        <taxon>Eubacteriales</taxon>
        <taxon>Oscillospiraceae</taxon>
        <taxon>Caproicibacterium</taxon>
    </lineage>
</organism>
<dbReference type="PANTHER" id="PTHR20953">
    <property type="entry name" value="KINASE-RELATED"/>
    <property type="match status" value="1"/>
</dbReference>
<reference evidence="5" key="2">
    <citation type="submission" date="2024-06" db="EMBL/GenBank/DDBJ databases">
        <title>Caproicibacterium argilliputei sp. nov, a novel caproic acid producing anaerobic bacterium isolated from pit mud.</title>
        <authorList>
            <person name="Zeng C."/>
        </authorList>
    </citation>
    <scope>NUCLEOTIDE SEQUENCE [LARGE SCALE GENOMIC DNA]</scope>
    <source>
        <strain evidence="5">ZCY20-5</strain>
    </source>
</reference>
<protein>
    <submittedName>
        <fullName evidence="4">ATPase, T2SS/T4P/T4SS family</fullName>
    </submittedName>
</protein>
<dbReference type="PANTHER" id="PTHR20953:SF3">
    <property type="entry name" value="P-LOOP CONTAINING NUCLEOSIDE TRIPHOSPHATE HYDROLASES SUPERFAMILY PROTEIN"/>
    <property type="match status" value="1"/>
</dbReference>
<feature type="domain" description="Stage III sporulation protein AA AAA+ ATPase" evidence="3">
    <location>
        <begin position="17"/>
        <end position="309"/>
    </location>
</feature>
<dbReference type="AlphaFoldDB" id="A0AA97DD80"/>
<name>A0AA97DD80_9FIRM</name>
<dbReference type="RefSeq" id="WP_316935129.1">
    <property type="nucleotide sequence ID" value="NZ_CP135996.1"/>
</dbReference>
<dbReference type="SUPFAM" id="SSF52540">
    <property type="entry name" value="P-loop containing nucleoside triphosphate hydrolases"/>
    <property type="match status" value="1"/>
</dbReference>
<dbReference type="InterPro" id="IPR027417">
    <property type="entry name" value="P-loop_NTPase"/>
</dbReference>
<dbReference type="EMBL" id="CP135996">
    <property type="protein sequence ID" value="WOC33306.1"/>
    <property type="molecule type" value="Genomic_DNA"/>
</dbReference>
<gene>
    <name evidence="4" type="ORF">PXC00_05410</name>
</gene>
<reference evidence="5" key="3">
    <citation type="submission" date="2024-06" db="EMBL/GenBank/DDBJ databases">
        <authorList>
            <person name="Zeng C."/>
        </authorList>
    </citation>
    <scope>NUCLEOTIDE SEQUENCE [LARGE SCALE GENOMIC DNA]</scope>
    <source>
        <strain evidence="5">ZCY20-5</strain>
    </source>
</reference>
<evidence type="ECO:0000256" key="1">
    <source>
        <dbReference type="ARBA" id="ARBA00022741"/>
    </source>
</evidence>
<reference evidence="4 5" key="1">
    <citation type="submission" date="2024-06" db="EMBL/GenBank/DDBJ databases">
        <title>Caproicibacterium argilliputei sp. nov, a novel caproic acid producing anaerobic bacterium isolated from pit mud.</title>
        <authorList>
            <person name="Xia S."/>
        </authorList>
    </citation>
    <scope>NUCLEOTIDE SEQUENCE [LARGE SCALE GENOMIC DNA]</scope>
    <source>
        <strain evidence="4 5">ZCY20-5</strain>
    </source>
</reference>
<keyword evidence="1" id="KW-0547">Nucleotide-binding</keyword>
<dbReference type="InterPro" id="IPR045735">
    <property type="entry name" value="Spore_III_AA_AAA+_ATPase"/>
</dbReference>
<dbReference type="Gene3D" id="3.40.50.300">
    <property type="entry name" value="P-loop containing nucleotide triphosphate hydrolases"/>
    <property type="match status" value="1"/>
</dbReference>
<proteinExistence type="predicted"/>
<dbReference type="Proteomes" id="UP001300604">
    <property type="component" value="Chromosome"/>
</dbReference>
<dbReference type="GO" id="GO:0005524">
    <property type="term" value="F:ATP binding"/>
    <property type="evidence" value="ECO:0007669"/>
    <property type="project" value="UniProtKB-KW"/>
</dbReference>
<accession>A0AA97DD80</accession>
<dbReference type="Pfam" id="PF19568">
    <property type="entry name" value="Spore_III_AA"/>
    <property type="match status" value="1"/>
</dbReference>
<keyword evidence="2" id="KW-0067">ATP-binding</keyword>
<keyword evidence="5" id="KW-1185">Reference proteome</keyword>
<sequence>MENMEDGARRFDQAVGALCPRVKNLLLQLPAAVRAETSEVRLRVQRPVALWRGGHTWFVTAAHGVVQNPAAGVCAEKSDLAESFRMLCSYSVYSHQAQIREGYVTLRGGHRAGLAGTALLQNGAVTGMRDITSLNLRIARQMDGCARELLRQAGSLRGGLLLAGPPASGKTTLLRDIARQLSSGLLGEFCKVTVVDERGELCGVQQAAYGSNLGPCCDVLDGFPKAAGMLLALRTLSPEYLLCDELGTAQETEALVQCVNAGATVIASVHAGSLQELVKRPQGRALLQTGAFETIALLAHGSPGQIRALAKAGDLLAADSGSGVPAFCGDSGGLSAIA</sequence>
<evidence type="ECO:0000259" key="3">
    <source>
        <dbReference type="Pfam" id="PF19568"/>
    </source>
</evidence>
<evidence type="ECO:0000313" key="5">
    <source>
        <dbReference type="Proteomes" id="UP001300604"/>
    </source>
</evidence>